<dbReference type="Gene3D" id="3.40.50.1000">
    <property type="entry name" value="HAD superfamily/HAD-like"/>
    <property type="match status" value="1"/>
</dbReference>
<dbReference type="GO" id="GO:0046403">
    <property type="term" value="F:polynucleotide 3'-phosphatase activity"/>
    <property type="evidence" value="ECO:0007669"/>
    <property type="project" value="TreeGrafter"/>
</dbReference>
<dbReference type="FunFam" id="3.40.50.300:FF:000737">
    <property type="entry name" value="Bifunctional polynucleotide phosphatase/kinase"/>
    <property type="match status" value="1"/>
</dbReference>
<dbReference type="HOGENOM" id="CLU_014938_3_1_1"/>
<protein>
    <submittedName>
        <fullName evidence="1">PNK3P-domain-containing protein</fullName>
    </submittedName>
</protein>
<dbReference type="RefSeq" id="XP_013245067.1">
    <property type="nucleotide sequence ID" value="XM_013389613.1"/>
</dbReference>
<evidence type="ECO:0000313" key="2">
    <source>
        <dbReference type="Proteomes" id="UP000027361"/>
    </source>
</evidence>
<dbReference type="InterPro" id="IPR023214">
    <property type="entry name" value="HAD_sf"/>
</dbReference>
<dbReference type="InterPro" id="IPR013954">
    <property type="entry name" value="PNK3P"/>
</dbReference>
<reference evidence="1 2" key="1">
    <citation type="submission" date="2014-05" db="EMBL/GenBank/DDBJ databases">
        <title>Draft genome sequence of a rare smut relative, Tilletiaria anomala UBC 951.</title>
        <authorList>
            <consortium name="DOE Joint Genome Institute"/>
            <person name="Toome M."/>
            <person name="Kuo A."/>
            <person name="Henrissat B."/>
            <person name="Lipzen A."/>
            <person name="Tritt A."/>
            <person name="Yoshinaga Y."/>
            <person name="Zane M."/>
            <person name="Barry K."/>
            <person name="Grigoriev I.V."/>
            <person name="Spatafora J.W."/>
            <person name="Aimea M.C."/>
        </authorList>
    </citation>
    <scope>NUCLEOTIDE SEQUENCE [LARGE SCALE GENOMIC DNA]</scope>
    <source>
        <strain evidence="1 2">UBC 951</strain>
    </source>
</reference>
<dbReference type="InParanoid" id="A0A066WE31"/>
<comment type="caution">
    <text evidence="1">The sequence shown here is derived from an EMBL/GenBank/DDBJ whole genome shotgun (WGS) entry which is preliminary data.</text>
</comment>
<dbReference type="STRING" id="1037660.A0A066WE31"/>
<dbReference type="OMA" id="AADWKWW"/>
<dbReference type="SUPFAM" id="SSF52540">
    <property type="entry name" value="P-loop containing nucleoside triphosphate hydrolases"/>
    <property type="match status" value="1"/>
</dbReference>
<proteinExistence type="predicted"/>
<dbReference type="GO" id="GO:0003690">
    <property type="term" value="F:double-stranded DNA binding"/>
    <property type="evidence" value="ECO:0007669"/>
    <property type="project" value="TreeGrafter"/>
</dbReference>
<dbReference type="PANTHER" id="PTHR12083">
    <property type="entry name" value="BIFUNCTIONAL POLYNUCLEOTIDE PHOSPHATASE/KINASE"/>
    <property type="match status" value="1"/>
</dbReference>
<sequence length="513" mass="57977">MNGCKRGLARDDDLNSDVEAIEVKKIKLAPIFAFGKPETSKVTRLSPLPSVVATDASSSVATSSKHTYLATSPLAISLPTSLPNKICWQIHGDNQTCLAGTFGEPAVDSLQALHSSSSAKGKGKAVVAFFDLDWTLIKPQGNKKWPSPTDEFDYAFLFPNVVRKLQEEYQKGRIIVLCSNQYQTLTGYRKARVNFKPAETAKMQVWQRKLLNIVRALRIPCYIFAAMAKDEFRKPHRGMWDAFLQIWACDLGRGRTELAMLASEPSGDVSYFVGDFAGRLSDGEKDKDYKDTDRKFAINAGLRFFTPEEFFQGVKRGGRQFELQGFNAKQFLARQNSTSEAAPSLLPIGTTEIVLFVGLPGAGKSTYFNRHFRPHGYQWVNQDILKTRDKCLKAVTQHVKEGKSCVVDNTNRDRQTRAYYVNLATRHNVPIRCFQFDMNIEQAWHQNVYRAFSPDSTSKVIPPIAFTSYSSGYQEPTKAEGFAEEIHHVPFVFSGTEEERERYLQWYATRDDF</sequence>
<dbReference type="Proteomes" id="UP000027361">
    <property type="component" value="Unassembled WGS sequence"/>
</dbReference>
<evidence type="ECO:0000313" key="1">
    <source>
        <dbReference type="EMBL" id="KDN52212.1"/>
    </source>
</evidence>
<dbReference type="FunCoup" id="A0A066WE31">
    <property type="interactions" value="128"/>
</dbReference>
<dbReference type="Pfam" id="PF08645">
    <property type="entry name" value="PNK3P"/>
    <property type="match status" value="1"/>
</dbReference>
<dbReference type="OrthoDB" id="19045at2759"/>
<dbReference type="Pfam" id="PF13671">
    <property type="entry name" value="AAA_33"/>
    <property type="match status" value="1"/>
</dbReference>
<accession>A0A066WE31</accession>
<dbReference type="AlphaFoldDB" id="A0A066WE31"/>
<dbReference type="SUPFAM" id="SSF56784">
    <property type="entry name" value="HAD-like"/>
    <property type="match status" value="1"/>
</dbReference>
<dbReference type="GO" id="GO:0006281">
    <property type="term" value="P:DNA repair"/>
    <property type="evidence" value="ECO:0007669"/>
    <property type="project" value="TreeGrafter"/>
</dbReference>
<dbReference type="Gene3D" id="3.40.50.300">
    <property type="entry name" value="P-loop containing nucleotide triphosphate hydrolases"/>
    <property type="match status" value="1"/>
</dbReference>
<dbReference type="GO" id="GO:0046404">
    <property type="term" value="F:ATP-dependent polydeoxyribonucleotide 5'-hydroxyl-kinase activity"/>
    <property type="evidence" value="ECO:0007669"/>
    <property type="project" value="TreeGrafter"/>
</dbReference>
<organism evidence="1 2">
    <name type="scientific">Tilletiaria anomala (strain ATCC 24038 / CBS 436.72 / UBC 951)</name>
    <dbReference type="NCBI Taxonomy" id="1037660"/>
    <lineage>
        <taxon>Eukaryota</taxon>
        <taxon>Fungi</taxon>
        <taxon>Dikarya</taxon>
        <taxon>Basidiomycota</taxon>
        <taxon>Ustilaginomycotina</taxon>
        <taxon>Exobasidiomycetes</taxon>
        <taxon>Georgefischeriales</taxon>
        <taxon>Tilletiariaceae</taxon>
        <taxon>Tilletiaria</taxon>
    </lineage>
</organism>
<keyword evidence="2" id="KW-1185">Reference proteome</keyword>
<dbReference type="EMBL" id="JMSN01000012">
    <property type="protein sequence ID" value="KDN52212.1"/>
    <property type="molecule type" value="Genomic_DNA"/>
</dbReference>
<gene>
    <name evidence="1" type="ORF">K437DRAFT_254388</name>
</gene>
<dbReference type="InterPro" id="IPR027417">
    <property type="entry name" value="P-loop_NTPase"/>
</dbReference>
<name>A0A066WE31_TILAU</name>
<dbReference type="InterPro" id="IPR036412">
    <property type="entry name" value="HAD-like_sf"/>
</dbReference>
<dbReference type="PANTHER" id="PTHR12083:SF9">
    <property type="entry name" value="BIFUNCTIONAL POLYNUCLEOTIDE PHOSPHATASE_KINASE"/>
    <property type="match status" value="1"/>
</dbReference>
<dbReference type="GeneID" id="25263850"/>